<gene>
    <name evidence="3" type="ORF">TWF696_000422</name>
</gene>
<name>A0AAV9VBN5_9PEZI</name>
<dbReference type="PROSITE" id="PS50097">
    <property type="entry name" value="BTB"/>
    <property type="match status" value="1"/>
</dbReference>
<keyword evidence="4" id="KW-1185">Reference proteome</keyword>
<evidence type="ECO:0000313" key="3">
    <source>
        <dbReference type="EMBL" id="KAK6359259.1"/>
    </source>
</evidence>
<dbReference type="Proteomes" id="UP001375240">
    <property type="component" value="Unassembled WGS sequence"/>
</dbReference>
<organism evidence="3 4">
    <name type="scientific">Orbilia brochopaga</name>
    <dbReference type="NCBI Taxonomy" id="3140254"/>
    <lineage>
        <taxon>Eukaryota</taxon>
        <taxon>Fungi</taxon>
        <taxon>Dikarya</taxon>
        <taxon>Ascomycota</taxon>
        <taxon>Pezizomycotina</taxon>
        <taxon>Orbiliomycetes</taxon>
        <taxon>Orbiliales</taxon>
        <taxon>Orbiliaceae</taxon>
        <taxon>Orbilia</taxon>
    </lineage>
</organism>
<feature type="region of interest" description="Disordered" evidence="1">
    <location>
        <begin position="1"/>
        <end position="104"/>
    </location>
</feature>
<feature type="compositionally biased region" description="Polar residues" evidence="1">
    <location>
        <begin position="22"/>
        <end position="39"/>
    </location>
</feature>
<dbReference type="EMBL" id="JAVHNQ010000001">
    <property type="protein sequence ID" value="KAK6359259.1"/>
    <property type="molecule type" value="Genomic_DNA"/>
</dbReference>
<proteinExistence type="predicted"/>
<evidence type="ECO:0000313" key="4">
    <source>
        <dbReference type="Proteomes" id="UP001375240"/>
    </source>
</evidence>
<feature type="domain" description="BTB" evidence="2">
    <location>
        <begin position="186"/>
        <end position="255"/>
    </location>
</feature>
<dbReference type="CDD" id="cd18186">
    <property type="entry name" value="BTB_POZ_ZBTB_KLHL-like"/>
    <property type="match status" value="1"/>
</dbReference>
<reference evidence="3 4" key="1">
    <citation type="submission" date="2019-10" db="EMBL/GenBank/DDBJ databases">
        <authorList>
            <person name="Palmer J.M."/>
        </authorList>
    </citation>
    <scope>NUCLEOTIDE SEQUENCE [LARGE SCALE GENOMIC DNA]</scope>
    <source>
        <strain evidence="3 4">TWF696</strain>
    </source>
</reference>
<evidence type="ECO:0000256" key="1">
    <source>
        <dbReference type="SAM" id="MobiDB-lite"/>
    </source>
</evidence>
<dbReference type="AlphaFoldDB" id="A0AAV9VBN5"/>
<sequence length="489" mass="54496">MDPSTPSPQAISPGKTARTRRGTPSSVPAWNPAATNQALTPPPIAPQMLGMPKSPLGHPIPLSEHAVANQRKRNEESPLFRRSLIGRRPDSPTELATGGLPAAMKIPHGFENPGVRKHKGFGGLSQENSMVDDIFKSPAAKKDVNVHMNDGKDVMSDDGDDEWVDEEAANKPKVILDHAIMSSPIISLVLDHRDKSGHSEKVTFQVHKGLLANSIFLSACLGPDSTEIVLDSNLKPYAVSAVIQFLYSGDFTLEDKFQTVEDEEGYFEKLTNVEWTCCYLGALEARELALVRLESAYAGFEFRINAAGMAMRTKMTEWVYTVDEHFVKPGGKIQQLRQRVLAGWCRDLALIQQHKVVSETFENLLIEHPTLSFDLRQFLIERAKEDRRMEARLANFEMAELRGQRRYDHRRNHFFPELTRHTGRLQLPSLVLSNLGTAAQHEKPVETPMDESSIEFNVDPPLRKRATRVSDVGSGTAGVRASRLVLKTP</sequence>
<comment type="caution">
    <text evidence="3">The sequence shown here is derived from an EMBL/GenBank/DDBJ whole genome shotgun (WGS) entry which is preliminary data.</text>
</comment>
<dbReference type="InterPro" id="IPR000210">
    <property type="entry name" value="BTB/POZ_dom"/>
</dbReference>
<evidence type="ECO:0000259" key="2">
    <source>
        <dbReference type="PROSITE" id="PS50097"/>
    </source>
</evidence>
<protein>
    <recommendedName>
        <fullName evidence="2">BTB domain-containing protein</fullName>
    </recommendedName>
</protein>
<accession>A0AAV9VBN5</accession>